<evidence type="ECO:0000256" key="1">
    <source>
        <dbReference type="ARBA" id="ARBA00004496"/>
    </source>
</evidence>
<comment type="caution">
    <text evidence="13">The sequence shown here is derived from an EMBL/GenBank/DDBJ whole genome shotgun (WGS) entry which is preliminary data.</text>
</comment>
<dbReference type="GO" id="GO:0070042">
    <property type="term" value="F:rRNA (uridine-N3-)-methyltransferase activity"/>
    <property type="evidence" value="ECO:0007669"/>
    <property type="project" value="TreeGrafter"/>
</dbReference>
<dbReference type="InterPro" id="IPR046887">
    <property type="entry name" value="RsmE_PUA-like"/>
</dbReference>
<dbReference type="Gene3D" id="3.40.1280.10">
    <property type="match status" value="1"/>
</dbReference>
<evidence type="ECO:0000313" key="13">
    <source>
        <dbReference type="EMBL" id="NWJ43738.1"/>
    </source>
</evidence>
<dbReference type="PANTHER" id="PTHR30027">
    <property type="entry name" value="RIBOSOMAL RNA SMALL SUBUNIT METHYLTRANSFERASE E"/>
    <property type="match status" value="1"/>
</dbReference>
<comment type="function">
    <text evidence="9">Specifically methylates the N3 position of the uracil ring of uridine 1498 (m3U1498) in 16S rRNA. Acts on the fully assembled 30S ribosomal subunit.</text>
</comment>
<dbReference type="Gene3D" id="2.40.240.20">
    <property type="entry name" value="Hypothetical PUA domain-like, domain 1"/>
    <property type="match status" value="1"/>
</dbReference>
<keyword evidence="5" id="KW-0698">rRNA processing</keyword>
<evidence type="ECO:0000256" key="6">
    <source>
        <dbReference type="ARBA" id="ARBA00022603"/>
    </source>
</evidence>
<sequence length="220" mass="24858">MPEDEAHHALKVLRKKIGDKITVVDGKGGEYESIFENVNVLNCKLKIINRKNNIGGFLKHSIHIGISPPKSHDRLEWFIEKSVELGIQEISFILTENSERKNVKLNRILKRTISSMKQSLKALIPKINDIIPVKEFMENCINNEKFIAYLGEEERNHLIKLAPAQGDYCILIGPEGDFSASEIKKSQKFGFQQVTLGANRLRTETAAVAACHILNLVNEK</sequence>
<evidence type="ECO:0000256" key="4">
    <source>
        <dbReference type="ARBA" id="ARBA00022490"/>
    </source>
</evidence>
<reference evidence="13 14" key="1">
    <citation type="journal article" date="2019" name="Environ. Microbiol.">
        <title>Genomics insights into ecotype formation of ammonia-oxidizing archaea in the deep ocean.</title>
        <authorList>
            <person name="Wang Y."/>
            <person name="Huang J.M."/>
            <person name="Cui G.J."/>
            <person name="Nunoura T."/>
            <person name="Takaki Y."/>
            <person name="Li W.L."/>
            <person name="Li J."/>
            <person name="Gao Z.M."/>
            <person name="Takai K."/>
            <person name="Zhang A.Q."/>
            <person name="Stepanauskas R."/>
        </authorList>
    </citation>
    <scope>NUCLEOTIDE SEQUENCE [LARGE SCALE GENOMIC DNA]</scope>
    <source>
        <strain evidence="13 14">L15b</strain>
    </source>
</reference>
<dbReference type="InterPro" id="IPR006700">
    <property type="entry name" value="RsmE"/>
</dbReference>
<dbReference type="NCBIfam" id="TIGR00046">
    <property type="entry name" value="RsmE family RNA methyltransferase"/>
    <property type="match status" value="1"/>
</dbReference>
<organism evidence="13 14">
    <name type="scientific">Marine Group I thaumarchaeote</name>
    <dbReference type="NCBI Taxonomy" id="2511932"/>
    <lineage>
        <taxon>Archaea</taxon>
        <taxon>Nitrososphaerota</taxon>
        <taxon>Marine Group I</taxon>
    </lineage>
</organism>
<dbReference type="PANTHER" id="PTHR30027:SF3">
    <property type="entry name" value="16S RRNA (URACIL(1498)-N(3))-METHYLTRANSFERASE"/>
    <property type="match status" value="1"/>
</dbReference>
<name>A0A7K4MQ76_9ARCH</name>
<evidence type="ECO:0000256" key="2">
    <source>
        <dbReference type="ARBA" id="ARBA00005528"/>
    </source>
</evidence>
<keyword evidence="6 13" id="KW-0489">Methyltransferase</keyword>
<proteinExistence type="inferred from homology"/>
<dbReference type="InterPro" id="IPR015947">
    <property type="entry name" value="PUA-like_sf"/>
</dbReference>
<dbReference type="Pfam" id="PF04452">
    <property type="entry name" value="Methyltrans_RNA"/>
    <property type="match status" value="1"/>
</dbReference>
<dbReference type="Proteomes" id="UP000523105">
    <property type="component" value="Unassembled WGS sequence"/>
</dbReference>
<comment type="catalytic activity">
    <reaction evidence="10">
        <text>uridine(1498) in 16S rRNA + S-adenosyl-L-methionine = N(3)-methyluridine(1498) in 16S rRNA + S-adenosyl-L-homocysteine + H(+)</text>
        <dbReference type="Rhea" id="RHEA:42920"/>
        <dbReference type="Rhea" id="RHEA-COMP:10283"/>
        <dbReference type="Rhea" id="RHEA-COMP:10284"/>
        <dbReference type="ChEBI" id="CHEBI:15378"/>
        <dbReference type="ChEBI" id="CHEBI:57856"/>
        <dbReference type="ChEBI" id="CHEBI:59789"/>
        <dbReference type="ChEBI" id="CHEBI:65315"/>
        <dbReference type="ChEBI" id="CHEBI:74502"/>
        <dbReference type="EC" id="2.1.1.193"/>
    </reaction>
</comment>
<evidence type="ECO:0000256" key="8">
    <source>
        <dbReference type="ARBA" id="ARBA00022691"/>
    </source>
</evidence>
<dbReference type="CDD" id="cd18084">
    <property type="entry name" value="RsmE-like"/>
    <property type="match status" value="1"/>
</dbReference>
<dbReference type="InterPro" id="IPR029026">
    <property type="entry name" value="tRNA_m1G_MTases_N"/>
</dbReference>
<accession>A0A7K4MQ76</accession>
<comment type="subcellular location">
    <subcellularLocation>
        <location evidence="1">Cytoplasm</location>
    </subcellularLocation>
</comment>
<dbReference type="AlphaFoldDB" id="A0A7K4MQ76"/>
<comment type="similarity">
    <text evidence="2">Belongs to the RNA methyltransferase RsmE family.</text>
</comment>
<evidence type="ECO:0000259" key="12">
    <source>
        <dbReference type="Pfam" id="PF20260"/>
    </source>
</evidence>
<dbReference type="GO" id="GO:0005737">
    <property type="term" value="C:cytoplasm"/>
    <property type="evidence" value="ECO:0007669"/>
    <property type="project" value="UniProtKB-SubCell"/>
</dbReference>
<dbReference type="EMBL" id="JACASV010000049">
    <property type="protein sequence ID" value="NWJ43738.1"/>
    <property type="molecule type" value="Genomic_DNA"/>
</dbReference>
<protein>
    <recommendedName>
        <fullName evidence="3">16S rRNA (uracil(1498)-N(3))-methyltransferase</fullName>
        <ecNumber evidence="3">2.1.1.193</ecNumber>
    </recommendedName>
</protein>
<keyword evidence="7 13" id="KW-0808">Transferase</keyword>
<dbReference type="Pfam" id="PF20260">
    <property type="entry name" value="PUA_4"/>
    <property type="match status" value="1"/>
</dbReference>
<dbReference type="EC" id="2.1.1.193" evidence="3"/>
<dbReference type="InterPro" id="IPR029028">
    <property type="entry name" value="Alpha/beta_knot_MTases"/>
</dbReference>
<evidence type="ECO:0000256" key="5">
    <source>
        <dbReference type="ARBA" id="ARBA00022552"/>
    </source>
</evidence>
<evidence type="ECO:0000256" key="9">
    <source>
        <dbReference type="ARBA" id="ARBA00025699"/>
    </source>
</evidence>
<evidence type="ECO:0000256" key="3">
    <source>
        <dbReference type="ARBA" id="ARBA00012328"/>
    </source>
</evidence>
<evidence type="ECO:0000313" key="14">
    <source>
        <dbReference type="Proteomes" id="UP000523105"/>
    </source>
</evidence>
<evidence type="ECO:0000259" key="11">
    <source>
        <dbReference type="Pfam" id="PF04452"/>
    </source>
</evidence>
<feature type="domain" description="Ribosomal RNA small subunit methyltransferase E PUA-like" evidence="12">
    <location>
        <begin position="3"/>
        <end position="39"/>
    </location>
</feature>
<keyword evidence="4" id="KW-0963">Cytoplasm</keyword>
<evidence type="ECO:0000256" key="7">
    <source>
        <dbReference type="ARBA" id="ARBA00022679"/>
    </source>
</evidence>
<dbReference type="SUPFAM" id="SSF75217">
    <property type="entry name" value="alpha/beta knot"/>
    <property type="match status" value="1"/>
</dbReference>
<dbReference type="PIRSF" id="PIRSF015601">
    <property type="entry name" value="MTase_slr0722"/>
    <property type="match status" value="1"/>
</dbReference>
<dbReference type="InterPro" id="IPR046886">
    <property type="entry name" value="RsmE_MTase_dom"/>
</dbReference>
<gene>
    <name evidence="13" type="ORF">HX837_06005</name>
</gene>
<keyword evidence="8" id="KW-0949">S-adenosyl-L-methionine</keyword>
<dbReference type="GO" id="GO:0070475">
    <property type="term" value="P:rRNA base methylation"/>
    <property type="evidence" value="ECO:0007669"/>
    <property type="project" value="TreeGrafter"/>
</dbReference>
<dbReference type="SUPFAM" id="SSF88697">
    <property type="entry name" value="PUA domain-like"/>
    <property type="match status" value="1"/>
</dbReference>
<evidence type="ECO:0000256" key="10">
    <source>
        <dbReference type="ARBA" id="ARBA00047944"/>
    </source>
</evidence>
<feature type="domain" description="Ribosomal RNA small subunit methyltransferase E methyltransferase" evidence="11">
    <location>
        <begin position="61"/>
        <end position="214"/>
    </location>
</feature>